<dbReference type="AlphaFoldDB" id="A0A2T0LN83"/>
<dbReference type="OrthoDB" id="159306at2"/>
<evidence type="ECO:0000313" key="3">
    <source>
        <dbReference type="EMBL" id="PRX44646.1"/>
    </source>
</evidence>
<dbReference type="InterPro" id="IPR011042">
    <property type="entry name" value="6-blade_b-propeller_TolB-like"/>
</dbReference>
<dbReference type="InterPro" id="IPR035986">
    <property type="entry name" value="PKD_dom_sf"/>
</dbReference>
<dbReference type="Pfam" id="PF07995">
    <property type="entry name" value="GSDH"/>
    <property type="match status" value="1"/>
</dbReference>
<dbReference type="PROSITE" id="PS50093">
    <property type="entry name" value="PKD"/>
    <property type="match status" value="1"/>
</dbReference>
<comment type="caution">
    <text evidence="3">The sequence shown here is derived from an EMBL/GenBank/DDBJ whole genome shotgun (WGS) entry which is preliminary data.</text>
</comment>
<dbReference type="InterPro" id="IPR012938">
    <property type="entry name" value="Glc/Sorbosone_DH"/>
</dbReference>
<proteinExistence type="predicted"/>
<reference evidence="3 4" key="1">
    <citation type="submission" date="2018-03" db="EMBL/GenBank/DDBJ databases">
        <title>Genomic Encyclopedia of Type Strains, Phase III (KMG-III): the genomes of soil and plant-associated and newly described type strains.</title>
        <authorList>
            <person name="Whitman W."/>
        </authorList>
    </citation>
    <scope>NUCLEOTIDE SEQUENCE [LARGE SCALE GENOMIC DNA]</scope>
    <source>
        <strain evidence="3 4">CGMCC 4.7125</strain>
    </source>
</reference>
<dbReference type="PANTHER" id="PTHR19328">
    <property type="entry name" value="HEDGEHOG-INTERACTING PROTEIN"/>
    <property type="match status" value="1"/>
</dbReference>
<dbReference type="Pfam" id="PF18911">
    <property type="entry name" value="PKD_4"/>
    <property type="match status" value="1"/>
</dbReference>
<dbReference type="Gene3D" id="2.60.40.10">
    <property type="entry name" value="Immunoglobulins"/>
    <property type="match status" value="1"/>
</dbReference>
<feature type="signal peptide" evidence="1">
    <location>
        <begin position="1"/>
        <end position="37"/>
    </location>
</feature>
<gene>
    <name evidence="3" type="ORF">B0I33_111159</name>
</gene>
<dbReference type="InterPro" id="IPR022409">
    <property type="entry name" value="PKD/Chitinase_dom"/>
</dbReference>
<dbReference type="PANTHER" id="PTHR19328:SF13">
    <property type="entry name" value="HIPL1 PROTEIN"/>
    <property type="match status" value="1"/>
</dbReference>
<dbReference type="Gene3D" id="2.120.10.30">
    <property type="entry name" value="TolB, C-terminal domain"/>
    <property type="match status" value="1"/>
</dbReference>
<keyword evidence="1" id="KW-0732">Signal</keyword>
<sequence length="947" mass="100756">MALVPRRPAVTVLLAALLVLAGLLTAPVASLSPNADAAPALPPGFVLRDEPSGQQPWDLTDFAYLPDGGGLLSLGKEGTVAWVAPGGSARTIARLPVVTTADLGLVGLAVAPDFSTTRRVYLARSAPTSAGRSYRLERYAVTGSPEPTGLRLEKVLLDEPGVATVHGLTGIVAAPDGTVWVSFGDDASYTRVDPRALIALDPDRPQGKILHLTPDGLGVPGNPYYDPAQPGAVRSKVFASGFRSPFRLSLDPRTGLPVVGDVGWNTWEEIDLVRPGRSYGWPCWEGTAPTPGYADLAGCAGATNTPPLVTLRHGTGVDNANSVTGGIVYSGTSYPEQYRGAYFFGDYARHKLWSLRYDVAGDLTQPPQSPPFGVDIGRPVRFAAAANGDIVYADIGTGRLTRLSYVEGNTPPVANVETSTDPATRTVTFDASSSYDFDGEPLRYEWDFGDGTGGTGSPVTHTYAAGVERATARLTVTDPLGATGTTTVTVVPGNHSPVLDLTTPGDVEFAVGETVSLGATATDAEDGALPVRWTSSVQHCPDQTACHAHPGVSGDGPAFALPFTDHPDSRMTVTATVTDSDGVSVGRTYTAWPREHLLTLDSNAPAVLRIPVEGGVSAALVTEGATVDVLAAEHAGDGVSPFAGWADGEPARSRTITMGAGDRTLTARYDTPIEQRYAAEPGLRSLLGEPTGPEVVDDTSGVHYRLYEGGRLYWSAATGVHAMKGAILRKYLDLGGHGRFGAPATDERATPDGVGRYNHFAGTPATGQASVYWTPRTGAHAVWGAIRREWAALRWEHGPMGYPTTDERPTPDGVGRYNHFSKGASVYWTSRTGAHGVWGAIRGRWAALGWEHGRLGYPTTRERGTPDGVGRYNHFSKGASVYWTPRTGAREVYGAIRNRWRALGWERSYLGYPVTGEYGSPGGRRSDFQRGYIRWYRSTGTVIDRRY</sequence>
<evidence type="ECO:0000313" key="4">
    <source>
        <dbReference type="Proteomes" id="UP000238362"/>
    </source>
</evidence>
<dbReference type="InterPro" id="IPR000601">
    <property type="entry name" value="PKD_dom"/>
</dbReference>
<dbReference type="EMBL" id="PVNH01000011">
    <property type="protein sequence ID" value="PRX44646.1"/>
    <property type="molecule type" value="Genomic_DNA"/>
</dbReference>
<dbReference type="SUPFAM" id="SSF50952">
    <property type="entry name" value="Soluble quinoprotein glucose dehydrogenase"/>
    <property type="match status" value="1"/>
</dbReference>
<dbReference type="SUPFAM" id="SSF49299">
    <property type="entry name" value="PKD domain"/>
    <property type="match status" value="1"/>
</dbReference>
<organism evidence="3 4">
    <name type="scientific">Prauserella shujinwangii</name>
    <dbReference type="NCBI Taxonomy" id="1453103"/>
    <lineage>
        <taxon>Bacteria</taxon>
        <taxon>Bacillati</taxon>
        <taxon>Actinomycetota</taxon>
        <taxon>Actinomycetes</taxon>
        <taxon>Pseudonocardiales</taxon>
        <taxon>Pseudonocardiaceae</taxon>
        <taxon>Prauserella</taxon>
    </lineage>
</organism>
<dbReference type="RefSeq" id="WP_106181307.1">
    <property type="nucleotide sequence ID" value="NZ_PVNH01000011.1"/>
</dbReference>
<dbReference type="Proteomes" id="UP000238362">
    <property type="component" value="Unassembled WGS sequence"/>
</dbReference>
<dbReference type="InterPro" id="IPR011041">
    <property type="entry name" value="Quinoprot_gluc/sorb_DH_b-prop"/>
</dbReference>
<evidence type="ECO:0000259" key="2">
    <source>
        <dbReference type="PROSITE" id="PS50093"/>
    </source>
</evidence>
<dbReference type="InterPro" id="IPR013207">
    <property type="entry name" value="LGFP"/>
</dbReference>
<dbReference type="SMART" id="SM00089">
    <property type="entry name" value="PKD"/>
    <property type="match status" value="1"/>
</dbReference>
<feature type="chain" id="PRO_5015696811" evidence="1">
    <location>
        <begin position="38"/>
        <end position="947"/>
    </location>
</feature>
<name>A0A2T0LN83_9PSEU</name>
<accession>A0A2T0LN83</accession>
<keyword evidence="4" id="KW-1185">Reference proteome</keyword>
<dbReference type="GO" id="GO:0005975">
    <property type="term" value="P:carbohydrate metabolic process"/>
    <property type="evidence" value="ECO:0007669"/>
    <property type="project" value="UniProtKB-ARBA"/>
</dbReference>
<feature type="domain" description="PKD" evidence="2">
    <location>
        <begin position="439"/>
        <end position="465"/>
    </location>
</feature>
<dbReference type="Pfam" id="PF08310">
    <property type="entry name" value="LGFP"/>
    <property type="match status" value="5"/>
</dbReference>
<dbReference type="InterPro" id="IPR013783">
    <property type="entry name" value="Ig-like_fold"/>
</dbReference>
<evidence type="ECO:0000256" key="1">
    <source>
        <dbReference type="SAM" id="SignalP"/>
    </source>
</evidence>
<protein>
    <submittedName>
        <fullName evidence="3">LGFP repeat-containing protein</fullName>
    </submittedName>
</protein>